<dbReference type="FunCoup" id="A0A1C7N7R1">
    <property type="interactions" value="57"/>
</dbReference>
<dbReference type="GO" id="GO:0000183">
    <property type="term" value="P:rDNA heterochromatin formation"/>
    <property type="evidence" value="ECO:0007669"/>
    <property type="project" value="EnsemblFungi"/>
</dbReference>
<proteinExistence type="inferred from homology"/>
<evidence type="ECO:0000256" key="2">
    <source>
        <dbReference type="ARBA" id="ARBA00022642"/>
    </source>
</evidence>
<dbReference type="GO" id="GO:0019358">
    <property type="term" value="P:nicotinate nucleotide salvage"/>
    <property type="evidence" value="ECO:0007669"/>
    <property type="project" value="EnsemblFungi"/>
</dbReference>
<keyword evidence="3" id="KW-0479">Metal-binding</keyword>
<dbReference type="PANTHER" id="PTHR11080">
    <property type="entry name" value="PYRAZINAMIDASE/NICOTINAMIDASE"/>
    <property type="match status" value="1"/>
</dbReference>
<evidence type="ECO:0000256" key="6">
    <source>
        <dbReference type="ARBA" id="ARBA00039017"/>
    </source>
</evidence>
<dbReference type="GO" id="GO:0005634">
    <property type="term" value="C:nucleus"/>
    <property type="evidence" value="ECO:0007669"/>
    <property type="project" value="EnsemblFungi"/>
</dbReference>
<dbReference type="NCBIfam" id="NF008623">
    <property type="entry name" value="PRK11609.1"/>
    <property type="match status" value="1"/>
</dbReference>
<dbReference type="GO" id="GO:0031509">
    <property type="term" value="P:subtelomeric heterochromatin formation"/>
    <property type="evidence" value="ECO:0007669"/>
    <property type="project" value="EnsemblFungi"/>
</dbReference>
<dbReference type="GO" id="GO:0000781">
    <property type="term" value="C:chromosome, telomeric region"/>
    <property type="evidence" value="ECO:0007669"/>
    <property type="project" value="GOC"/>
</dbReference>
<gene>
    <name evidence="9" type="primary">pncA</name>
    <name evidence="9" type="ORF">A0J61_06798</name>
</gene>
<dbReference type="InterPro" id="IPR052347">
    <property type="entry name" value="Isochorismatase_Nicotinamidase"/>
</dbReference>
<dbReference type="GO" id="GO:1904524">
    <property type="term" value="P:negative regulation of DNA amplification"/>
    <property type="evidence" value="ECO:0007669"/>
    <property type="project" value="EnsemblFungi"/>
</dbReference>
<evidence type="ECO:0000256" key="5">
    <source>
        <dbReference type="ARBA" id="ARBA00037900"/>
    </source>
</evidence>
<dbReference type="AlphaFoldDB" id="A0A1C7N7R1"/>
<dbReference type="InterPro" id="IPR000868">
    <property type="entry name" value="Isochorismatase-like_dom"/>
</dbReference>
<dbReference type="FunFam" id="3.40.50.850:FF:000006">
    <property type="entry name" value="Bifunctional pyrazinamidase/nicotinamidase"/>
    <property type="match status" value="1"/>
</dbReference>
<dbReference type="InParanoid" id="A0A1C7N7R1"/>
<sequence>MTGKIALIIVDVQNDFLEKGSLAVPDSNVILEPVNQLMIKIKQLGGLVIATQDWHPNNHVSFASNNHKPVFSTHRVEYEGQWMDQIMWPDHCVQNSRGAELSDALDKDRIDYFVKKGLNPQVDSYSAFADNNYSEITELAKILYQHNIDTVYVVGLATDYCVKFTCLDAIKFGFDTVLLTDCTSPVDSIQLEATLNHLKSKGVKMLLSSDVK</sequence>
<evidence type="ECO:0000259" key="8">
    <source>
        <dbReference type="Pfam" id="PF00857"/>
    </source>
</evidence>
<feature type="domain" description="Isochorismatase-like" evidence="8">
    <location>
        <begin position="6"/>
        <end position="206"/>
    </location>
</feature>
<evidence type="ECO:0000313" key="10">
    <source>
        <dbReference type="Proteomes" id="UP000093000"/>
    </source>
</evidence>
<dbReference type="GO" id="GO:0005777">
    <property type="term" value="C:peroxisome"/>
    <property type="evidence" value="ECO:0007669"/>
    <property type="project" value="EnsemblFungi"/>
</dbReference>
<comment type="similarity">
    <text evidence="1">Belongs to the isochorismatase family.</text>
</comment>
<dbReference type="CDD" id="cd01011">
    <property type="entry name" value="nicotinamidase"/>
    <property type="match status" value="1"/>
</dbReference>
<dbReference type="Proteomes" id="UP000093000">
    <property type="component" value="Unassembled WGS sequence"/>
</dbReference>
<reference evidence="9 10" key="1">
    <citation type="submission" date="2016-03" db="EMBL/GenBank/DDBJ databases">
        <title>Choanephora cucurbitarum.</title>
        <authorList>
            <person name="Min B."/>
            <person name="Park H."/>
            <person name="Park J.-H."/>
            <person name="Shin H.-D."/>
            <person name="Choi I.-G."/>
        </authorList>
    </citation>
    <scope>NUCLEOTIDE SEQUENCE [LARGE SCALE GENOMIC DNA]</scope>
    <source>
        <strain evidence="9 10">KUS-F28377</strain>
    </source>
</reference>
<evidence type="ECO:0000256" key="4">
    <source>
        <dbReference type="ARBA" id="ARBA00022801"/>
    </source>
</evidence>
<dbReference type="Gene3D" id="3.40.50.850">
    <property type="entry name" value="Isochorismatase-like"/>
    <property type="match status" value="1"/>
</dbReference>
<dbReference type="SUPFAM" id="SSF52499">
    <property type="entry name" value="Isochorismatase-like hydrolases"/>
    <property type="match status" value="1"/>
</dbReference>
<dbReference type="Pfam" id="PF00857">
    <property type="entry name" value="Isochorismatase"/>
    <property type="match status" value="1"/>
</dbReference>
<organism evidence="9 10">
    <name type="scientific">Choanephora cucurbitarum</name>
    <dbReference type="NCBI Taxonomy" id="101091"/>
    <lineage>
        <taxon>Eukaryota</taxon>
        <taxon>Fungi</taxon>
        <taxon>Fungi incertae sedis</taxon>
        <taxon>Mucoromycota</taxon>
        <taxon>Mucoromycotina</taxon>
        <taxon>Mucoromycetes</taxon>
        <taxon>Mucorales</taxon>
        <taxon>Mucorineae</taxon>
        <taxon>Choanephoraceae</taxon>
        <taxon>Choanephoroideae</taxon>
        <taxon>Choanephora</taxon>
    </lineage>
</organism>
<dbReference type="OrthoDB" id="1739143at2759"/>
<dbReference type="GO" id="GO:0046872">
    <property type="term" value="F:metal ion binding"/>
    <property type="evidence" value="ECO:0007669"/>
    <property type="project" value="UniProtKB-KW"/>
</dbReference>
<protein>
    <recommendedName>
        <fullName evidence="6">nicotinamidase</fullName>
        <ecNumber evidence="6">3.5.1.19</ecNumber>
    </recommendedName>
    <alternativeName>
        <fullName evidence="7">Nicotinamide deamidase</fullName>
    </alternativeName>
</protein>
<dbReference type="PANTHER" id="PTHR11080:SF2">
    <property type="entry name" value="LD05707P"/>
    <property type="match status" value="1"/>
</dbReference>
<keyword evidence="2" id="KW-0662">Pyridine nucleotide biosynthesis</keyword>
<keyword evidence="4" id="KW-0378">Hydrolase</keyword>
<evidence type="ECO:0000256" key="1">
    <source>
        <dbReference type="ARBA" id="ARBA00006336"/>
    </source>
</evidence>
<keyword evidence="10" id="KW-1185">Reference proteome</keyword>
<comment type="caution">
    <text evidence="9">The sequence shown here is derived from an EMBL/GenBank/DDBJ whole genome shotgun (WGS) entry which is preliminary data.</text>
</comment>
<dbReference type="EC" id="3.5.1.19" evidence="6"/>
<dbReference type="GO" id="GO:0008936">
    <property type="term" value="F:nicotinamidase activity"/>
    <property type="evidence" value="ECO:0007669"/>
    <property type="project" value="UniProtKB-EC"/>
</dbReference>
<evidence type="ECO:0000256" key="3">
    <source>
        <dbReference type="ARBA" id="ARBA00022723"/>
    </source>
</evidence>
<dbReference type="STRING" id="101091.A0A1C7N7R1"/>
<name>A0A1C7N7R1_9FUNG</name>
<comment type="pathway">
    <text evidence="5">Cofactor biosynthesis; nicotinate biosynthesis; nicotinate from nicotinamide: step 1/1.</text>
</comment>
<dbReference type="InterPro" id="IPR036380">
    <property type="entry name" value="Isochorismatase-like_sf"/>
</dbReference>
<dbReference type="EMBL" id="LUGH01000427">
    <property type="protein sequence ID" value="OBZ85160.1"/>
    <property type="molecule type" value="Genomic_DNA"/>
</dbReference>
<evidence type="ECO:0000313" key="9">
    <source>
        <dbReference type="EMBL" id="OBZ85160.1"/>
    </source>
</evidence>
<accession>A0A1C7N7R1</accession>
<evidence type="ECO:0000256" key="7">
    <source>
        <dbReference type="ARBA" id="ARBA00043224"/>
    </source>
</evidence>